<keyword evidence="3 4" id="KW-0472">Membrane</keyword>
<evidence type="ECO:0008006" key="7">
    <source>
        <dbReference type="Google" id="ProtNLM"/>
    </source>
</evidence>
<dbReference type="SUPFAM" id="SSF103473">
    <property type="entry name" value="MFS general substrate transporter"/>
    <property type="match status" value="1"/>
</dbReference>
<dbReference type="InterPro" id="IPR050327">
    <property type="entry name" value="Proton-linked_MCT"/>
</dbReference>
<dbReference type="EMBL" id="MAAO01000007">
    <property type="protein sequence ID" value="OUR95687.1"/>
    <property type="molecule type" value="Genomic_DNA"/>
</dbReference>
<dbReference type="GO" id="GO:0022857">
    <property type="term" value="F:transmembrane transporter activity"/>
    <property type="evidence" value="ECO:0007669"/>
    <property type="project" value="InterPro"/>
</dbReference>
<organism evidence="5 6">
    <name type="scientific">Halobacteriovorax marinus</name>
    <dbReference type="NCBI Taxonomy" id="97084"/>
    <lineage>
        <taxon>Bacteria</taxon>
        <taxon>Pseudomonadati</taxon>
        <taxon>Bdellovibrionota</taxon>
        <taxon>Bacteriovoracia</taxon>
        <taxon>Bacteriovoracales</taxon>
        <taxon>Halobacteriovoraceae</taxon>
        <taxon>Halobacteriovorax</taxon>
    </lineage>
</organism>
<feature type="transmembrane region" description="Helical" evidence="4">
    <location>
        <begin position="136"/>
        <end position="154"/>
    </location>
</feature>
<evidence type="ECO:0000256" key="4">
    <source>
        <dbReference type="SAM" id="Phobius"/>
    </source>
</evidence>
<dbReference type="InterPro" id="IPR036259">
    <property type="entry name" value="MFS_trans_sf"/>
</dbReference>
<feature type="transmembrane region" description="Helical" evidence="4">
    <location>
        <begin position="278"/>
        <end position="296"/>
    </location>
</feature>
<keyword evidence="1 4" id="KW-0812">Transmembrane</keyword>
<feature type="transmembrane region" description="Helical" evidence="4">
    <location>
        <begin position="247"/>
        <end position="266"/>
    </location>
</feature>
<evidence type="ECO:0000256" key="2">
    <source>
        <dbReference type="ARBA" id="ARBA00022989"/>
    </source>
</evidence>
<feature type="transmembrane region" description="Helical" evidence="4">
    <location>
        <begin position="369"/>
        <end position="390"/>
    </location>
</feature>
<feature type="transmembrane region" description="Helical" evidence="4">
    <location>
        <begin position="302"/>
        <end position="324"/>
    </location>
</feature>
<dbReference type="AlphaFoldDB" id="A0A1Y5F4V2"/>
<protein>
    <recommendedName>
        <fullName evidence="7">MFS transporter</fullName>
    </recommendedName>
</protein>
<feature type="transmembrane region" description="Helical" evidence="4">
    <location>
        <begin position="75"/>
        <end position="94"/>
    </location>
</feature>
<evidence type="ECO:0000313" key="5">
    <source>
        <dbReference type="EMBL" id="OUR95687.1"/>
    </source>
</evidence>
<accession>A0A1Y5F4V2</accession>
<evidence type="ECO:0000256" key="3">
    <source>
        <dbReference type="ARBA" id="ARBA00023136"/>
    </source>
</evidence>
<dbReference type="PANTHER" id="PTHR11360:SF290">
    <property type="entry name" value="MONOCARBOXYLATE MFS PERMEASE"/>
    <property type="match status" value="1"/>
</dbReference>
<feature type="transmembrane region" description="Helical" evidence="4">
    <location>
        <begin position="7"/>
        <end position="26"/>
    </location>
</feature>
<dbReference type="Pfam" id="PF07690">
    <property type="entry name" value="MFS_1"/>
    <property type="match status" value="1"/>
</dbReference>
<evidence type="ECO:0000313" key="6">
    <source>
        <dbReference type="Proteomes" id="UP000196531"/>
    </source>
</evidence>
<feature type="transmembrane region" description="Helical" evidence="4">
    <location>
        <begin position="345"/>
        <end position="363"/>
    </location>
</feature>
<proteinExistence type="predicted"/>
<keyword evidence="2 4" id="KW-1133">Transmembrane helix</keyword>
<dbReference type="InterPro" id="IPR011701">
    <property type="entry name" value="MFS"/>
</dbReference>
<evidence type="ECO:0000256" key="1">
    <source>
        <dbReference type="ARBA" id="ARBA00022692"/>
    </source>
</evidence>
<dbReference type="Proteomes" id="UP000196531">
    <property type="component" value="Unassembled WGS sequence"/>
</dbReference>
<feature type="transmembrane region" description="Helical" evidence="4">
    <location>
        <begin position="206"/>
        <end position="227"/>
    </location>
</feature>
<dbReference type="Gene3D" id="1.20.1250.20">
    <property type="entry name" value="MFS general substrate transporter like domains"/>
    <property type="match status" value="1"/>
</dbReference>
<feature type="transmembrane region" description="Helical" evidence="4">
    <location>
        <begin position="166"/>
        <end position="185"/>
    </location>
</feature>
<gene>
    <name evidence="5" type="ORF">A9Q84_14395</name>
</gene>
<reference evidence="6" key="1">
    <citation type="journal article" date="2017" name="Proc. Natl. Acad. Sci. U.S.A.">
        <title>Simulation of Deepwater Horizon oil plume reveals substrate specialization within a complex community of hydrocarbon-degraders.</title>
        <authorList>
            <person name="Hu P."/>
            <person name="Dubinsky E.A."/>
            <person name="Probst A.J."/>
            <person name="Wang J."/>
            <person name="Sieber C.M.K."/>
            <person name="Tom L.M."/>
            <person name="Gardinali P."/>
            <person name="Banfield J.F."/>
            <person name="Atlas R.M."/>
            <person name="Andersen G.L."/>
        </authorList>
    </citation>
    <scope>NUCLEOTIDE SEQUENCE [LARGE SCALE GENOMIC DNA]</scope>
</reference>
<feature type="transmembrane region" description="Helical" evidence="4">
    <location>
        <begin position="46"/>
        <end position="68"/>
    </location>
</feature>
<feature type="transmembrane region" description="Helical" evidence="4">
    <location>
        <begin position="100"/>
        <end position="124"/>
    </location>
</feature>
<sequence>MLKLRKISSTMFLGIGQICSWGSLYYSFPQMAEAMIAEFSWDKASVYGALTFALAFSAIAAIPIGILIDKGFGRRVMSLGALFAGLLLMGWSQISSVYGLYFILSGIGLVQAATLYSASFAVIANLDMIKDKKKTIATLTLWGGFASTVFIPLIEVLNSSVGWRSSLQVLGAINFFVGIFIYSQIPIYRIKSVKKTKVSSKIGAKWAFTQPFFWALLIAFLLHASVTSAFKFHLYPMLQETEIEAKLVVTFLALMGPAQVLGRFVIMHISTSRNMSKILLITTLAFPMVFAGFWLIPMSKFVLPILIIIFGAAGGVMTIVKGVAIPEFLTTEAYGEINGAMSTPITIAKALSPSIAAMIWTMSGNYHSLFFILFLASLLVVLCFGVVSFLHRSRGREVQYQKI</sequence>
<comment type="caution">
    <text evidence="5">The sequence shown here is derived from an EMBL/GenBank/DDBJ whole genome shotgun (WGS) entry which is preliminary data.</text>
</comment>
<name>A0A1Y5F4V2_9BACT</name>
<dbReference type="PANTHER" id="PTHR11360">
    <property type="entry name" value="MONOCARBOXYLATE TRANSPORTER"/>
    <property type="match status" value="1"/>
</dbReference>